<protein>
    <submittedName>
        <fullName evidence="1">Uncharacterized protein</fullName>
    </submittedName>
</protein>
<proteinExistence type="predicted"/>
<sequence length="144" mass="16810">MNGYYNEIINQILKLERIKQDNLSSISNIQQTSLQPGSSSKQSQQFQTFPQQYSHVPTILESQQYQFINPYFRPISTQHNLIPPPIIHNISYNNPLMNQTIQHQVQRFPPPHYNKPLPKQNTNNNNNNVVLALTNTLPQQFKKQ</sequence>
<evidence type="ECO:0000313" key="2">
    <source>
        <dbReference type="Proteomes" id="UP000605970"/>
    </source>
</evidence>
<accession>A0A8S9ZWV2</accession>
<organism evidence="1 2">
    <name type="scientific">Meloidogyne graminicola</name>
    <dbReference type="NCBI Taxonomy" id="189291"/>
    <lineage>
        <taxon>Eukaryota</taxon>
        <taxon>Metazoa</taxon>
        <taxon>Ecdysozoa</taxon>
        <taxon>Nematoda</taxon>
        <taxon>Chromadorea</taxon>
        <taxon>Rhabditida</taxon>
        <taxon>Tylenchina</taxon>
        <taxon>Tylenchomorpha</taxon>
        <taxon>Tylenchoidea</taxon>
        <taxon>Meloidogynidae</taxon>
        <taxon>Meloidogyninae</taxon>
        <taxon>Meloidogyne</taxon>
    </lineage>
</organism>
<dbReference type="EMBL" id="JABEBT010000018">
    <property type="protein sequence ID" value="KAF7637624.1"/>
    <property type="molecule type" value="Genomic_DNA"/>
</dbReference>
<reference evidence="1" key="1">
    <citation type="journal article" date="2020" name="Ecol. Evol.">
        <title>Genome structure and content of the rice root-knot nematode (Meloidogyne graminicola).</title>
        <authorList>
            <person name="Phan N.T."/>
            <person name="Danchin E.G.J."/>
            <person name="Klopp C."/>
            <person name="Perfus-Barbeoch L."/>
            <person name="Kozlowski D.K."/>
            <person name="Koutsovoulos G.D."/>
            <person name="Lopez-Roques C."/>
            <person name="Bouchez O."/>
            <person name="Zahm M."/>
            <person name="Besnard G."/>
            <person name="Bellafiore S."/>
        </authorList>
    </citation>
    <scope>NUCLEOTIDE SEQUENCE</scope>
    <source>
        <strain evidence="1">VN-18</strain>
    </source>
</reference>
<dbReference type="AlphaFoldDB" id="A0A8S9ZWV2"/>
<name>A0A8S9ZWV2_9BILA</name>
<dbReference type="Proteomes" id="UP000605970">
    <property type="component" value="Unassembled WGS sequence"/>
</dbReference>
<comment type="caution">
    <text evidence="1">The sequence shown here is derived from an EMBL/GenBank/DDBJ whole genome shotgun (WGS) entry which is preliminary data.</text>
</comment>
<keyword evidence="2" id="KW-1185">Reference proteome</keyword>
<evidence type="ECO:0000313" key="1">
    <source>
        <dbReference type="EMBL" id="KAF7637624.1"/>
    </source>
</evidence>
<gene>
    <name evidence="1" type="ORF">Mgra_00002882</name>
</gene>